<comment type="catalytic activity">
    <reaction evidence="3 5">
        <text>a quinone + NADH + 5 H(+)(in) = a quinol + NAD(+) + 4 H(+)(out)</text>
        <dbReference type="Rhea" id="RHEA:57888"/>
        <dbReference type="ChEBI" id="CHEBI:15378"/>
        <dbReference type="ChEBI" id="CHEBI:24646"/>
        <dbReference type="ChEBI" id="CHEBI:57540"/>
        <dbReference type="ChEBI" id="CHEBI:57945"/>
        <dbReference type="ChEBI" id="CHEBI:132124"/>
    </reaction>
</comment>
<evidence type="ECO:0000256" key="4">
    <source>
        <dbReference type="RuleBase" id="RU003456"/>
    </source>
</evidence>
<dbReference type="EC" id="7.1.1.-" evidence="3"/>
<name>A0A366HPS7_9BACT</name>
<evidence type="ECO:0000256" key="1">
    <source>
        <dbReference type="ARBA" id="ARBA00007569"/>
    </source>
</evidence>
<dbReference type="SUPFAM" id="SSF143243">
    <property type="entry name" value="Nqo5-like"/>
    <property type="match status" value="1"/>
</dbReference>
<evidence type="ECO:0000256" key="2">
    <source>
        <dbReference type="ARBA" id="ARBA00022448"/>
    </source>
</evidence>
<dbReference type="HAMAP" id="MF_01357">
    <property type="entry name" value="NDH1_NuoC"/>
    <property type="match status" value="1"/>
</dbReference>
<comment type="subunit">
    <text evidence="3">NDH-1 is composed of 14 different subunits. Subunits NuoB, C, D, E, F, and G constitute the peripheral sector of the complex.</text>
</comment>
<protein>
    <recommendedName>
        <fullName evidence="3">NADH-quinone oxidoreductase subunit C</fullName>
        <ecNumber evidence="3">7.1.1.-</ecNumber>
    </recommendedName>
    <alternativeName>
        <fullName evidence="3">NADH dehydrogenase I subunit C</fullName>
    </alternativeName>
    <alternativeName>
        <fullName evidence="3">NDH-1 subunit C</fullName>
    </alternativeName>
</protein>
<dbReference type="NCBIfam" id="TIGR01961">
    <property type="entry name" value="NuoC_fam"/>
    <property type="match status" value="1"/>
</dbReference>
<dbReference type="GO" id="GO:0005886">
    <property type="term" value="C:plasma membrane"/>
    <property type="evidence" value="ECO:0007669"/>
    <property type="project" value="UniProtKB-SubCell"/>
</dbReference>
<organism evidence="7 8">
    <name type="scientific">Roseimicrobium gellanilyticum</name>
    <dbReference type="NCBI Taxonomy" id="748857"/>
    <lineage>
        <taxon>Bacteria</taxon>
        <taxon>Pseudomonadati</taxon>
        <taxon>Verrucomicrobiota</taxon>
        <taxon>Verrucomicrobiia</taxon>
        <taxon>Verrucomicrobiales</taxon>
        <taxon>Verrucomicrobiaceae</taxon>
        <taxon>Roseimicrobium</taxon>
    </lineage>
</organism>
<comment type="function">
    <text evidence="3">NDH-1 shuttles electrons from NADH, via FMN and iron-sulfur (Fe-S) centers, to quinones in the respiratory chain. The immediate electron acceptor for the enzyme in this species is believed to be ubiquinone. Couples the redox reaction to proton translocation (for every two electrons transferred, four hydrogen ions are translocated across the cytoplasmic membrane), and thus conserves the redox energy in a proton gradient.</text>
</comment>
<keyword evidence="2 3" id="KW-0813">Transport</keyword>
<evidence type="ECO:0000256" key="5">
    <source>
        <dbReference type="RuleBase" id="RU003582"/>
    </source>
</evidence>
<keyword evidence="3" id="KW-0472">Membrane</keyword>
<dbReference type="EMBL" id="QNRR01000003">
    <property type="protein sequence ID" value="RBP45361.1"/>
    <property type="molecule type" value="Genomic_DNA"/>
</dbReference>
<dbReference type="InterPro" id="IPR020396">
    <property type="entry name" value="NADH_UbQ_OxRdtase_CS"/>
</dbReference>
<keyword evidence="3 5" id="KW-0874">Quinone</keyword>
<comment type="caution">
    <text evidence="7">The sequence shown here is derived from an EMBL/GenBank/DDBJ whole genome shotgun (WGS) entry which is preliminary data.</text>
</comment>
<dbReference type="PROSITE" id="PS00542">
    <property type="entry name" value="COMPLEX1_30K"/>
    <property type="match status" value="1"/>
</dbReference>
<dbReference type="OrthoDB" id="9803286at2"/>
<evidence type="ECO:0000256" key="3">
    <source>
        <dbReference type="HAMAP-Rule" id="MF_01357"/>
    </source>
</evidence>
<dbReference type="Gene3D" id="3.30.460.80">
    <property type="entry name" value="NADH:ubiquinone oxidoreductase, 30kDa subunit"/>
    <property type="match status" value="1"/>
</dbReference>
<comment type="similarity">
    <text evidence="1 3 4">Belongs to the complex I 30 kDa subunit family.</text>
</comment>
<keyword evidence="3 4" id="KW-0520">NAD</keyword>
<dbReference type="GO" id="GO:0048038">
    <property type="term" value="F:quinone binding"/>
    <property type="evidence" value="ECO:0007669"/>
    <property type="project" value="UniProtKB-KW"/>
</dbReference>
<dbReference type="InterPro" id="IPR010218">
    <property type="entry name" value="NADH_DH_suC"/>
</dbReference>
<dbReference type="AlphaFoldDB" id="A0A366HPS7"/>
<dbReference type="Pfam" id="PF00329">
    <property type="entry name" value="Complex1_30kDa"/>
    <property type="match status" value="1"/>
</dbReference>
<gene>
    <name evidence="3" type="primary">nuoC</name>
    <name evidence="7" type="ORF">DES53_103359</name>
</gene>
<evidence type="ECO:0000313" key="8">
    <source>
        <dbReference type="Proteomes" id="UP000253426"/>
    </source>
</evidence>
<dbReference type="GO" id="GO:0050136">
    <property type="term" value="F:NADH dehydrogenase (quinone) (non-electrogenic) activity"/>
    <property type="evidence" value="ECO:0007669"/>
    <property type="project" value="UniProtKB-UniRule"/>
</dbReference>
<dbReference type="GO" id="GO:0008137">
    <property type="term" value="F:NADH dehydrogenase (ubiquinone) activity"/>
    <property type="evidence" value="ECO:0007669"/>
    <property type="project" value="InterPro"/>
</dbReference>
<reference evidence="7 8" key="1">
    <citation type="submission" date="2018-06" db="EMBL/GenBank/DDBJ databases">
        <title>Genomic Encyclopedia of Type Strains, Phase IV (KMG-IV): sequencing the most valuable type-strain genomes for metagenomic binning, comparative biology and taxonomic classification.</title>
        <authorList>
            <person name="Goeker M."/>
        </authorList>
    </citation>
    <scope>NUCLEOTIDE SEQUENCE [LARGE SCALE GENOMIC DNA]</scope>
    <source>
        <strain evidence="7 8">DSM 25532</strain>
    </source>
</reference>
<keyword evidence="3 4" id="KW-1278">Translocase</keyword>
<dbReference type="InterPro" id="IPR001268">
    <property type="entry name" value="NADH_UbQ_OxRdtase_30kDa_su"/>
</dbReference>
<dbReference type="PANTHER" id="PTHR10884:SF14">
    <property type="entry name" value="NADH DEHYDROGENASE [UBIQUINONE] IRON-SULFUR PROTEIN 3, MITOCHONDRIAL"/>
    <property type="match status" value="1"/>
</dbReference>
<dbReference type="RefSeq" id="WP_113958487.1">
    <property type="nucleotide sequence ID" value="NZ_QNRR01000003.1"/>
</dbReference>
<dbReference type="InterPro" id="IPR037232">
    <property type="entry name" value="NADH_quin_OxRdtase_su_C/D-like"/>
</dbReference>
<proteinExistence type="inferred from homology"/>
<keyword evidence="3" id="KW-0830">Ubiquinone</keyword>
<accession>A0A366HPS7</accession>
<keyword evidence="8" id="KW-1185">Reference proteome</keyword>
<evidence type="ECO:0000313" key="7">
    <source>
        <dbReference type="EMBL" id="RBP45361.1"/>
    </source>
</evidence>
<feature type="domain" description="NADH:ubiquinone oxidoreductase 30kDa subunit" evidence="6">
    <location>
        <begin position="31"/>
        <end position="149"/>
    </location>
</feature>
<evidence type="ECO:0000259" key="6">
    <source>
        <dbReference type="Pfam" id="PF00329"/>
    </source>
</evidence>
<comment type="subcellular location">
    <subcellularLocation>
        <location evidence="3">Cell membrane</location>
        <topology evidence="3">Peripheral membrane protein</topology>
        <orientation evidence="3">Cytoplasmic side</orientation>
    </subcellularLocation>
</comment>
<keyword evidence="3" id="KW-1003">Cell membrane</keyword>
<sequence length="190" mass="21843">MNAAQIVKALTEKFGPAITGTTEFRGEHNVSVTLESLKPLLRYCRDELGFDYLVDISSVDHYETEPRFEMVYELYGMTHHEHLRVKAMLPEDQNVPTVTDIWLTANWHEREAYDMMGIKFDDHPDLRRILMWEGYPFFPLRKEFPLAGKPSDMPEIAFTGIAPLEGGPFVTCPTDADTIDREPRAKSFDS</sequence>
<dbReference type="Proteomes" id="UP000253426">
    <property type="component" value="Unassembled WGS sequence"/>
</dbReference>
<dbReference type="PANTHER" id="PTHR10884">
    <property type="entry name" value="NADH DEHYDROGENASE UBIQUINONE IRON-SULFUR PROTEIN 3"/>
    <property type="match status" value="1"/>
</dbReference>